<name>A0A4Z1A0P1_9LEPT</name>
<gene>
    <name evidence="1" type="ORF">EHQ62_15300</name>
</gene>
<comment type="caution">
    <text evidence="1">The sequence shown here is derived from an EMBL/GenBank/DDBJ whole genome shotgun (WGS) entry which is preliminary data.</text>
</comment>
<sequence>MKLLNVAYLLGFLVFSQCISFAKYNLPETKLPENAYAEKKIILLTYSQAATVGDRERKVADESSRKQSEDRFLRALQVHPRVLSVVTDPQAKYDLKLDIKLESQVSLYSSALGMILTGISYLTLTALPMDVEQDSTITFQFANEKSKTQISLVREVHFRTWIGILTIPLMPFYGLNGTTEKTFVDVSHSALNEALEKQPKLF</sequence>
<evidence type="ECO:0000313" key="1">
    <source>
        <dbReference type="EMBL" id="TGL61343.1"/>
    </source>
</evidence>
<organism evidence="1 2">
    <name type="scientific">Leptospira jelokensis</name>
    <dbReference type="NCBI Taxonomy" id="2484931"/>
    <lineage>
        <taxon>Bacteria</taxon>
        <taxon>Pseudomonadati</taxon>
        <taxon>Spirochaetota</taxon>
        <taxon>Spirochaetia</taxon>
        <taxon>Leptospirales</taxon>
        <taxon>Leptospiraceae</taxon>
        <taxon>Leptospira</taxon>
    </lineage>
</organism>
<keyword evidence="2" id="KW-1185">Reference proteome</keyword>
<dbReference type="RefSeq" id="WP_135644444.1">
    <property type="nucleotide sequence ID" value="NZ_RQGH01000029.1"/>
</dbReference>
<proteinExistence type="predicted"/>
<accession>A0A4Z1A0P1</accession>
<reference evidence="1" key="1">
    <citation type="journal article" date="2019" name="PLoS Negl. Trop. Dis.">
        <title>Revisiting the worldwide diversity of Leptospira species in the environment.</title>
        <authorList>
            <person name="Vincent A.T."/>
            <person name="Schiettekatte O."/>
            <person name="Bourhy P."/>
            <person name="Veyrier F.J."/>
            <person name="Picardeau M."/>
        </authorList>
    </citation>
    <scope>NUCLEOTIDE SEQUENCE [LARGE SCALE GENOMIC DNA]</scope>
    <source>
        <strain evidence="1">201702451</strain>
    </source>
</reference>
<dbReference type="EMBL" id="RQGH01000029">
    <property type="protein sequence ID" value="TGL61343.1"/>
    <property type="molecule type" value="Genomic_DNA"/>
</dbReference>
<dbReference type="AlphaFoldDB" id="A0A4Z1A0P1"/>
<evidence type="ECO:0000313" key="2">
    <source>
        <dbReference type="Proteomes" id="UP000297567"/>
    </source>
</evidence>
<dbReference type="Proteomes" id="UP000297567">
    <property type="component" value="Unassembled WGS sequence"/>
</dbReference>
<protein>
    <submittedName>
        <fullName evidence="1">Uncharacterized protein</fullName>
    </submittedName>
</protein>